<dbReference type="PANTHER" id="PTHR35510:SF1">
    <property type="entry name" value="DBH-LIKE MONOOXYGENASE"/>
    <property type="match status" value="1"/>
</dbReference>
<dbReference type="EMBL" id="JAFEMO010000004">
    <property type="protein sequence ID" value="KAH7571420.1"/>
    <property type="molecule type" value="Genomic_DNA"/>
</dbReference>
<keyword evidence="2" id="KW-1185">Reference proteome</keyword>
<reference evidence="1 2" key="1">
    <citation type="submission" date="2021-02" db="EMBL/GenBank/DDBJ databases">
        <title>Plant Genome Project.</title>
        <authorList>
            <person name="Zhang R.-G."/>
        </authorList>
    </citation>
    <scope>NUCLEOTIDE SEQUENCE [LARGE SCALE GENOMIC DNA]</scope>
    <source>
        <tissue evidence="1">Leaves</tissue>
    </source>
</reference>
<organism evidence="1 2">
    <name type="scientific">Xanthoceras sorbifolium</name>
    <dbReference type="NCBI Taxonomy" id="99658"/>
    <lineage>
        <taxon>Eukaryota</taxon>
        <taxon>Viridiplantae</taxon>
        <taxon>Streptophyta</taxon>
        <taxon>Embryophyta</taxon>
        <taxon>Tracheophyta</taxon>
        <taxon>Spermatophyta</taxon>
        <taxon>Magnoliopsida</taxon>
        <taxon>eudicotyledons</taxon>
        <taxon>Gunneridae</taxon>
        <taxon>Pentapetalae</taxon>
        <taxon>rosids</taxon>
        <taxon>malvids</taxon>
        <taxon>Sapindales</taxon>
        <taxon>Sapindaceae</taxon>
        <taxon>Xanthoceroideae</taxon>
        <taxon>Xanthoceras</taxon>
    </lineage>
</organism>
<gene>
    <name evidence="1" type="ORF">JRO89_XS04G0047600</name>
</gene>
<evidence type="ECO:0000313" key="1">
    <source>
        <dbReference type="EMBL" id="KAH7571420.1"/>
    </source>
</evidence>
<name>A0ABQ8I479_9ROSI</name>
<proteinExistence type="predicted"/>
<protein>
    <submittedName>
        <fullName evidence="1">Uncharacterized protein</fullName>
    </submittedName>
</protein>
<evidence type="ECO:0000313" key="2">
    <source>
        <dbReference type="Proteomes" id="UP000827721"/>
    </source>
</evidence>
<dbReference type="Proteomes" id="UP000827721">
    <property type="component" value="Unassembled WGS sequence"/>
</dbReference>
<accession>A0ABQ8I479</accession>
<comment type="caution">
    <text evidence="1">The sequence shown here is derived from an EMBL/GenBank/DDBJ whole genome shotgun (WGS) entry which is preliminary data.</text>
</comment>
<sequence length="242" mass="27514">MVGSEYFPMKMMKRKELDLDEVSDELHDFSLSSPARKIRRLNAQLPPIMEEEKEQEVLVEMSPSSPVYEGMVAELQPPVSDPVNEERAIVLYKPVNSPALLQSPSNVTVNLGSLNLVSGFKNEFLRVRQSSHMKLPEDDEYSDNKNATTKNCLAVIPWVPSQSQFPHTSGVDVSQTEAPESMEAEDEQVEMDIEDSNTTNMEQGQMYEYGGMRDEGIHQWPQQHCMMPQFPQNTSTPITWFK</sequence>
<dbReference type="PANTHER" id="PTHR35510">
    <property type="entry name" value="DBH-LIKE MONOOXYGENASE"/>
    <property type="match status" value="1"/>
</dbReference>